<feature type="binding site" evidence="7">
    <location>
        <position position="327"/>
    </location>
    <ligand>
        <name>4-imidazolone-5-propanoate</name>
        <dbReference type="ChEBI" id="CHEBI:77893"/>
    </ligand>
</feature>
<dbReference type="InterPro" id="IPR005920">
    <property type="entry name" value="HutI"/>
</dbReference>
<evidence type="ECO:0000256" key="1">
    <source>
        <dbReference type="ARBA" id="ARBA00012864"/>
    </source>
</evidence>
<evidence type="ECO:0000256" key="5">
    <source>
        <dbReference type="ARBA" id="ARBA00022833"/>
    </source>
</evidence>
<dbReference type="FunFam" id="3.20.20.140:FF:000007">
    <property type="entry name" value="Imidazolonepropionase"/>
    <property type="match status" value="1"/>
</dbReference>
<keyword evidence="5 7" id="KW-0862">Zinc</keyword>
<evidence type="ECO:0000313" key="9">
    <source>
        <dbReference type="EMBL" id="RJY14698.1"/>
    </source>
</evidence>
<name>A0A3A6TQG3_9GAMM</name>
<dbReference type="GO" id="GO:0005506">
    <property type="term" value="F:iron ion binding"/>
    <property type="evidence" value="ECO:0007669"/>
    <property type="project" value="UniProtKB-UniRule"/>
</dbReference>
<sequence>MQQWDQLWIDVNIATMDPQRTNSYGAIENGAIAVKDGKIAWVGERINLPCFDALSTPIYKGHDHWITPGLIDAHTHLVFAGNRANEFEQRLNGASYEDIARQGGGIISTVKACRHADEAELFELGRQRLNALAREGVTTVEIKSGYGLNLDTELKLLRVARELGKHHHIDVQTTFLGAHAIPPEFNTILDGANQYVEHVVNDMLPAIIDAELADAVDVFCENIAFDLKQTEQVLIAAKLAGLNIKLHAEQLSNLGGSKMAAKLGAKSVDHIEYIDEAGVKALSENDTCAVLLPGAFYFLRETQTPPIDLLRKHNVPMVVASDFNPGSSPICSTLLMLNLACTLFRLTPEEALKGMTFNAAKALGIEHSVGSIEIGKQADFCLWGIKTPAELAYGYGVNPCQQVVKSGQIIAMGK</sequence>
<dbReference type="SUPFAM" id="SSF51556">
    <property type="entry name" value="Metallo-dependent hydrolases"/>
    <property type="match status" value="1"/>
</dbReference>
<evidence type="ECO:0000256" key="6">
    <source>
        <dbReference type="ARBA" id="ARBA00023004"/>
    </source>
</evidence>
<evidence type="ECO:0000256" key="3">
    <source>
        <dbReference type="ARBA" id="ARBA00022801"/>
    </source>
</evidence>
<evidence type="ECO:0000313" key="10">
    <source>
        <dbReference type="Proteomes" id="UP000273022"/>
    </source>
</evidence>
<proteinExistence type="inferred from homology"/>
<evidence type="ECO:0000256" key="7">
    <source>
        <dbReference type="HAMAP-Rule" id="MF_00372"/>
    </source>
</evidence>
<feature type="binding site" evidence="7">
    <location>
        <position position="250"/>
    </location>
    <ligand>
        <name>4-imidazolone-5-propanoate</name>
        <dbReference type="ChEBI" id="CHEBI:77893"/>
    </ligand>
</feature>
<dbReference type="EC" id="3.5.2.7" evidence="1 7"/>
<dbReference type="PANTHER" id="PTHR42752:SF1">
    <property type="entry name" value="IMIDAZOLONEPROPIONASE-RELATED"/>
    <property type="match status" value="1"/>
</dbReference>
<dbReference type="Proteomes" id="UP000273022">
    <property type="component" value="Unassembled WGS sequence"/>
</dbReference>
<keyword evidence="4 7" id="KW-0369">Histidine metabolism</keyword>
<dbReference type="OrthoDB" id="9776455at2"/>
<feature type="binding site" evidence="7">
    <location>
        <position position="74"/>
    </location>
    <ligand>
        <name>Fe(3+)</name>
        <dbReference type="ChEBI" id="CHEBI:29034"/>
    </ligand>
</feature>
<dbReference type="InterPro" id="IPR011059">
    <property type="entry name" value="Metal-dep_hydrolase_composite"/>
</dbReference>
<feature type="binding site" evidence="7">
    <location>
        <position position="76"/>
    </location>
    <ligand>
        <name>Fe(3+)</name>
        <dbReference type="ChEBI" id="CHEBI:29034"/>
    </ligand>
</feature>
<feature type="binding site" evidence="7">
    <location>
        <position position="179"/>
    </location>
    <ligand>
        <name>4-imidazolone-5-propanoate</name>
        <dbReference type="ChEBI" id="CHEBI:77893"/>
    </ligand>
</feature>
<evidence type="ECO:0000256" key="4">
    <source>
        <dbReference type="ARBA" id="ARBA00022808"/>
    </source>
</evidence>
<dbReference type="GO" id="GO:0005737">
    <property type="term" value="C:cytoplasm"/>
    <property type="evidence" value="ECO:0007669"/>
    <property type="project" value="UniProtKB-SubCell"/>
</dbReference>
<dbReference type="EMBL" id="QYYH01000061">
    <property type="protein sequence ID" value="RJY14698.1"/>
    <property type="molecule type" value="Genomic_DNA"/>
</dbReference>
<dbReference type="Gene3D" id="2.30.40.10">
    <property type="entry name" value="Urease, subunit C, domain 1"/>
    <property type="match status" value="1"/>
</dbReference>
<organism evidence="9 10">
    <name type="scientific">Parashewanella spongiae</name>
    <dbReference type="NCBI Taxonomy" id="342950"/>
    <lineage>
        <taxon>Bacteria</taxon>
        <taxon>Pseudomonadati</taxon>
        <taxon>Pseudomonadota</taxon>
        <taxon>Gammaproteobacteria</taxon>
        <taxon>Alteromonadales</taxon>
        <taxon>Shewanellaceae</taxon>
        <taxon>Parashewanella</taxon>
    </lineage>
</organism>
<comment type="caution">
    <text evidence="9">The sequence shown here is derived from an EMBL/GenBank/DDBJ whole genome shotgun (WGS) entry which is preliminary data.</text>
</comment>
<comment type="pathway">
    <text evidence="7">Amino-acid degradation; L-histidine degradation into L-glutamate; N-formimidoyl-L-glutamate from L-histidine: step 3/3.</text>
</comment>
<feature type="domain" description="Amidohydrolase-related" evidence="8">
    <location>
        <begin position="65"/>
        <end position="408"/>
    </location>
</feature>
<gene>
    <name evidence="7" type="primary">hutI</name>
    <name evidence="9" type="ORF">D5R81_10850</name>
</gene>
<dbReference type="AlphaFoldDB" id="A0A3A6TQG3"/>
<evidence type="ECO:0000256" key="2">
    <source>
        <dbReference type="ARBA" id="ARBA00022723"/>
    </source>
</evidence>
<comment type="function">
    <text evidence="7">Catalyzes the hydrolytic cleavage of the carbon-nitrogen bond in imidazolone-5-propanoate to yield N-formimidoyl-L-glutamate. It is the third step in the universal histidine degradation pathway.</text>
</comment>
<keyword evidence="2 7" id="KW-0479">Metal-binding</keyword>
<keyword evidence="10" id="KW-1185">Reference proteome</keyword>
<feature type="binding site" evidence="7">
    <location>
        <position position="322"/>
    </location>
    <ligand>
        <name>Fe(3+)</name>
        <dbReference type="ChEBI" id="CHEBI:29034"/>
    </ligand>
</feature>
<keyword evidence="3 7" id="KW-0378">Hydrolase</keyword>
<comment type="catalytic activity">
    <reaction evidence="7">
        <text>4-imidazolone-5-propanoate + H2O = N-formimidoyl-L-glutamate</text>
        <dbReference type="Rhea" id="RHEA:23660"/>
        <dbReference type="ChEBI" id="CHEBI:15377"/>
        <dbReference type="ChEBI" id="CHEBI:58928"/>
        <dbReference type="ChEBI" id="CHEBI:77893"/>
        <dbReference type="EC" id="3.5.2.7"/>
    </reaction>
</comment>
<dbReference type="GO" id="GO:0019556">
    <property type="term" value="P:L-histidine catabolic process to glutamate and formamide"/>
    <property type="evidence" value="ECO:0007669"/>
    <property type="project" value="UniProtKB-UniRule"/>
</dbReference>
<dbReference type="GO" id="GO:0050480">
    <property type="term" value="F:imidazolonepropionase activity"/>
    <property type="evidence" value="ECO:0007669"/>
    <property type="project" value="UniProtKB-UniRule"/>
</dbReference>
<dbReference type="InterPro" id="IPR032466">
    <property type="entry name" value="Metal_Hydrolase"/>
</dbReference>
<dbReference type="GO" id="GO:0019557">
    <property type="term" value="P:L-histidine catabolic process to glutamate and formate"/>
    <property type="evidence" value="ECO:0007669"/>
    <property type="project" value="UniProtKB-UniPathway"/>
</dbReference>
<feature type="binding site" evidence="7">
    <location>
        <position position="83"/>
    </location>
    <ligand>
        <name>4-imidazolone-5-propanoate</name>
        <dbReference type="ChEBI" id="CHEBI:77893"/>
    </ligand>
</feature>
<dbReference type="CDD" id="cd01296">
    <property type="entry name" value="Imidazolone-5PH"/>
    <property type="match status" value="1"/>
</dbReference>
<reference evidence="9 10" key="1">
    <citation type="submission" date="2018-09" db="EMBL/GenBank/DDBJ databases">
        <title>Phylogeny of the Shewanellaceae, and recommendation for two new genera, Pseudoshewanella and Parashewanella.</title>
        <authorList>
            <person name="Wang G."/>
        </authorList>
    </citation>
    <scope>NUCLEOTIDE SEQUENCE [LARGE SCALE GENOMIC DNA]</scope>
    <source>
        <strain evidence="9 10">KCTC 22492</strain>
    </source>
</reference>
<comment type="cofactor">
    <cofactor evidence="7">
        <name>Zn(2+)</name>
        <dbReference type="ChEBI" id="CHEBI:29105"/>
    </cofactor>
    <cofactor evidence="7">
        <name>Fe(3+)</name>
        <dbReference type="ChEBI" id="CHEBI:29034"/>
    </cofactor>
    <text evidence="7">Binds 1 zinc or iron ion per subunit.</text>
</comment>
<feature type="binding site" evidence="7">
    <location>
        <position position="146"/>
    </location>
    <ligand>
        <name>N-formimidoyl-L-glutamate</name>
        <dbReference type="ChEBI" id="CHEBI:58928"/>
    </ligand>
</feature>
<feature type="binding site" evidence="7">
    <location>
        <position position="247"/>
    </location>
    <ligand>
        <name>Fe(3+)</name>
        <dbReference type="ChEBI" id="CHEBI:29034"/>
    </ligand>
</feature>
<evidence type="ECO:0000259" key="8">
    <source>
        <dbReference type="Pfam" id="PF01979"/>
    </source>
</evidence>
<feature type="binding site" evidence="7">
    <location>
        <position position="322"/>
    </location>
    <ligand>
        <name>Zn(2+)</name>
        <dbReference type="ChEBI" id="CHEBI:29105"/>
    </ligand>
</feature>
<dbReference type="InterPro" id="IPR006680">
    <property type="entry name" value="Amidohydro-rel"/>
</dbReference>
<feature type="binding site" evidence="7">
    <location>
        <position position="146"/>
    </location>
    <ligand>
        <name>4-imidazolone-5-propanoate</name>
        <dbReference type="ChEBI" id="CHEBI:77893"/>
    </ligand>
</feature>
<accession>A0A3A6TQG3</accession>
<feature type="binding site" evidence="7">
    <location>
        <position position="247"/>
    </location>
    <ligand>
        <name>Zn(2+)</name>
        <dbReference type="ChEBI" id="CHEBI:29105"/>
    </ligand>
</feature>
<protein>
    <recommendedName>
        <fullName evidence="1 7">Imidazolonepropionase</fullName>
        <ecNumber evidence="1 7">3.5.2.7</ecNumber>
    </recommendedName>
    <alternativeName>
        <fullName evidence="7">Imidazolone-5-propionate hydrolase</fullName>
    </alternativeName>
</protein>
<dbReference type="UniPathway" id="UPA00379">
    <property type="reaction ID" value="UER00551"/>
</dbReference>
<dbReference type="Gene3D" id="3.20.20.140">
    <property type="entry name" value="Metal-dependent hydrolases"/>
    <property type="match status" value="1"/>
</dbReference>
<dbReference type="Pfam" id="PF01979">
    <property type="entry name" value="Amidohydro_1"/>
    <property type="match status" value="1"/>
</dbReference>
<dbReference type="NCBIfam" id="TIGR01224">
    <property type="entry name" value="hutI"/>
    <property type="match status" value="1"/>
</dbReference>
<keyword evidence="6 7" id="KW-0408">Iron</keyword>
<comment type="similarity">
    <text evidence="7">Belongs to the metallo-dependent hydrolases superfamily. HutI family.</text>
</comment>
<dbReference type="SUPFAM" id="SSF51338">
    <property type="entry name" value="Composite domain of metallo-dependent hydrolases"/>
    <property type="match status" value="1"/>
</dbReference>
<comment type="subcellular location">
    <subcellularLocation>
        <location evidence="7">Cytoplasm</location>
    </subcellularLocation>
</comment>
<feature type="binding site" evidence="7">
    <location>
        <position position="324"/>
    </location>
    <ligand>
        <name>N-formimidoyl-L-glutamate</name>
        <dbReference type="ChEBI" id="CHEBI:58928"/>
    </ligand>
</feature>
<dbReference type="RefSeq" id="WP_121853657.1">
    <property type="nucleotide sequence ID" value="NZ_CP037952.1"/>
</dbReference>
<dbReference type="PANTHER" id="PTHR42752">
    <property type="entry name" value="IMIDAZOLONEPROPIONASE"/>
    <property type="match status" value="1"/>
</dbReference>
<dbReference type="HAMAP" id="MF_00372">
    <property type="entry name" value="HutI"/>
    <property type="match status" value="1"/>
</dbReference>
<feature type="binding site" evidence="7">
    <location>
        <position position="74"/>
    </location>
    <ligand>
        <name>Zn(2+)</name>
        <dbReference type="ChEBI" id="CHEBI:29105"/>
    </ligand>
</feature>
<feature type="binding site" evidence="7">
    <location>
        <position position="76"/>
    </location>
    <ligand>
        <name>Zn(2+)</name>
        <dbReference type="ChEBI" id="CHEBI:29105"/>
    </ligand>
</feature>
<keyword evidence="7" id="KW-0963">Cytoplasm</keyword>
<feature type="binding site" evidence="7">
    <location>
        <position position="326"/>
    </location>
    <ligand>
        <name>N-formimidoyl-L-glutamate</name>
        <dbReference type="ChEBI" id="CHEBI:58928"/>
    </ligand>
</feature>
<dbReference type="GO" id="GO:0008270">
    <property type="term" value="F:zinc ion binding"/>
    <property type="evidence" value="ECO:0007669"/>
    <property type="project" value="UniProtKB-UniRule"/>
</dbReference>